<keyword evidence="1" id="KW-0004">4Fe-4S</keyword>
<accession>A0AAW6SPG7</accession>
<evidence type="ECO:0000313" key="7">
    <source>
        <dbReference type="EMBL" id="MDH5160721.1"/>
    </source>
</evidence>
<keyword evidence="2" id="KW-0949">S-adenosyl-L-methionine</keyword>
<dbReference type="CDD" id="cd01335">
    <property type="entry name" value="Radical_SAM"/>
    <property type="match status" value="1"/>
</dbReference>
<dbReference type="SFLD" id="SFLDS00029">
    <property type="entry name" value="Radical_SAM"/>
    <property type="match status" value="1"/>
</dbReference>
<dbReference type="AlphaFoldDB" id="A0AAW6SPG7"/>
<gene>
    <name evidence="7" type="primary">yfkAB</name>
    <name evidence="7" type="ORF">P5X88_07205</name>
</gene>
<keyword evidence="5" id="KW-0411">Iron-sulfur</keyword>
<dbReference type="InterPro" id="IPR014866">
    <property type="entry name" value="YfkB"/>
</dbReference>
<dbReference type="InterPro" id="IPR058240">
    <property type="entry name" value="rSAM_sf"/>
</dbReference>
<dbReference type="GO" id="GO:0046872">
    <property type="term" value="F:metal ion binding"/>
    <property type="evidence" value="ECO:0007669"/>
    <property type="project" value="UniProtKB-KW"/>
</dbReference>
<name>A0AAW6SPG7_9BACI</name>
<keyword evidence="3" id="KW-0479">Metal-binding</keyword>
<dbReference type="RefSeq" id="WP_251338892.1">
    <property type="nucleotide sequence ID" value="NZ_JAMATW010000004.1"/>
</dbReference>
<dbReference type="Gene3D" id="3.20.20.70">
    <property type="entry name" value="Aldolase class I"/>
    <property type="match status" value="1"/>
</dbReference>
<dbReference type="SFLD" id="SFLDG01067">
    <property type="entry name" value="SPASM/twitch_domain_containing"/>
    <property type="match status" value="1"/>
</dbReference>
<evidence type="ECO:0000256" key="3">
    <source>
        <dbReference type="ARBA" id="ARBA00022723"/>
    </source>
</evidence>
<dbReference type="PROSITE" id="PS51918">
    <property type="entry name" value="RADICAL_SAM"/>
    <property type="match status" value="1"/>
</dbReference>
<evidence type="ECO:0000256" key="2">
    <source>
        <dbReference type="ARBA" id="ARBA00022691"/>
    </source>
</evidence>
<sequence length="375" mass="42635">MQNVSQLPLITPTNDPWEAYLDVKDHGSLVLSNIEFTTTTLCNMRCEHCAVGYTLQPKDPNALPLDLLLQRLEEIPHLRALSITGGEPMLSKKSVENYVLPLLKYAHNNGIRTQINSNLTLDPDRYLLIAPYLDVLHISHNWGTVDDFIDGGFANMPRKPTREQRKKLFDRMIENSRLLSEQGVTVSAETMLNKRTLPHLEHIHKQIVEDMKCARHEVHPMYPSDFAANLEVLSLAETREAIHHLLDIRDENTWMLFGTLPFYPCSPKEEDLTLLKRLYTSKNVTVRNDPDGRSRLNVNIFTGDVIVTDFGDTPALGNIQYDTLPALYDKWMDSPLAQSLNCHCPAVQCVGPNVLVKDAYYKDIDFQSRSANISK</sequence>
<keyword evidence="4" id="KW-0408">Iron</keyword>
<dbReference type="InterPro" id="IPR013785">
    <property type="entry name" value="Aldolase_TIM"/>
</dbReference>
<dbReference type="GO" id="GO:0051539">
    <property type="term" value="F:4 iron, 4 sulfur cluster binding"/>
    <property type="evidence" value="ECO:0007669"/>
    <property type="project" value="UniProtKB-KW"/>
</dbReference>
<dbReference type="GO" id="GO:0003824">
    <property type="term" value="F:catalytic activity"/>
    <property type="evidence" value="ECO:0007669"/>
    <property type="project" value="InterPro"/>
</dbReference>
<dbReference type="SFLD" id="SFLDG01097">
    <property type="entry name" value="Uncharacterised_Radical_SAM_Su"/>
    <property type="match status" value="1"/>
</dbReference>
<feature type="domain" description="Radical SAM core" evidence="6">
    <location>
        <begin position="26"/>
        <end position="256"/>
    </location>
</feature>
<dbReference type="PANTHER" id="PTHR42836:SF2">
    <property type="entry name" value="PROTEIN YFKA-RELATED"/>
    <property type="match status" value="1"/>
</dbReference>
<dbReference type="Pfam" id="PF04055">
    <property type="entry name" value="Radical_SAM"/>
    <property type="match status" value="1"/>
</dbReference>
<evidence type="ECO:0000313" key="8">
    <source>
        <dbReference type="Proteomes" id="UP001159179"/>
    </source>
</evidence>
<dbReference type="Pfam" id="PF08756">
    <property type="entry name" value="YfkB"/>
    <property type="match status" value="1"/>
</dbReference>
<dbReference type="PANTHER" id="PTHR42836">
    <property type="entry name" value="7-CARBOXY-7-DEAZAGUANINE SYNTHASE"/>
    <property type="match status" value="1"/>
</dbReference>
<proteinExistence type="predicted"/>
<dbReference type="Proteomes" id="UP001159179">
    <property type="component" value="Unassembled WGS sequence"/>
</dbReference>
<reference evidence="7" key="1">
    <citation type="submission" date="2023-03" db="EMBL/GenBank/DDBJ databases">
        <title>Bacterial isolates from washroom surfaces on a university campus.</title>
        <authorList>
            <person name="Holman D.B."/>
            <person name="Gzyl K.E."/>
            <person name="Taheri A.E."/>
        </authorList>
    </citation>
    <scope>NUCLEOTIDE SEQUENCE</scope>
    <source>
        <strain evidence="7">RD03</strain>
    </source>
</reference>
<evidence type="ECO:0000256" key="4">
    <source>
        <dbReference type="ARBA" id="ARBA00023004"/>
    </source>
</evidence>
<evidence type="ECO:0000256" key="1">
    <source>
        <dbReference type="ARBA" id="ARBA00022485"/>
    </source>
</evidence>
<comment type="caution">
    <text evidence="7">The sequence shown here is derived from an EMBL/GenBank/DDBJ whole genome shotgun (WGS) entry which is preliminary data.</text>
</comment>
<dbReference type="InterPro" id="IPR007197">
    <property type="entry name" value="rSAM"/>
</dbReference>
<dbReference type="NCBIfam" id="TIGR04478">
    <property type="entry name" value="rSAM_YfkAB"/>
    <property type="match status" value="1"/>
</dbReference>
<protein>
    <submittedName>
        <fullName evidence="7">Radical SAM/CxCxxxxC motif protein YfkAB</fullName>
    </submittedName>
</protein>
<dbReference type="EMBL" id="JAROYP010000003">
    <property type="protein sequence ID" value="MDH5160721.1"/>
    <property type="molecule type" value="Genomic_DNA"/>
</dbReference>
<dbReference type="InterPro" id="IPR031004">
    <property type="entry name" value="rSAM_YfkAB"/>
</dbReference>
<evidence type="ECO:0000256" key="5">
    <source>
        <dbReference type="ARBA" id="ARBA00023014"/>
    </source>
</evidence>
<evidence type="ECO:0000259" key="6">
    <source>
        <dbReference type="PROSITE" id="PS51918"/>
    </source>
</evidence>
<dbReference type="SUPFAM" id="SSF102114">
    <property type="entry name" value="Radical SAM enzymes"/>
    <property type="match status" value="1"/>
</dbReference>
<organism evidence="7 8">
    <name type="scientific">Heyndrickxia oleronia</name>
    <dbReference type="NCBI Taxonomy" id="38875"/>
    <lineage>
        <taxon>Bacteria</taxon>
        <taxon>Bacillati</taxon>
        <taxon>Bacillota</taxon>
        <taxon>Bacilli</taxon>
        <taxon>Bacillales</taxon>
        <taxon>Bacillaceae</taxon>
        <taxon>Heyndrickxia</taxon>
    </lineage>
</organism>